<dbReference type="VEuPathDB" id="FungiDB:SPPG_02380"/>
<organism evidence="2 3">
    <name type="scientific">Spizellomyces punctatus (strain DAOM BR117)</name>
    <dbReference type="NCBI Taxonomy" id="645134"/>
    <lineage>
        <taxon>Eukaryota</taxon>
        <taxon>Fungi</taxon>
        <taxon>Fungi incertae sedis</taxon>
        <taxon>Chytridiomycota</taxon>
        <taxon>Chytridiomycota incertae sedis</taxon>
        <taxon>Chytridiomycetes</taxon>
        <taxon>Spizellomycetales</taxon>
        <taxon>Spizellomycetaceae</taxon>
        <taxon>Spizellomyces</taxon>
    </lineage>
</organism>
<dbReference type="GeneID" id="27685970"/>
<keyword evidence="1" id="KW-1133">Transmembrane helix</keyword>
<name>A0A0L0HPK6_SPIPD</name>
<keyword evidence="1" id="KW-0812">Transmembrane</keyword>
<evidence type="ECO:0000313" key="3">
    <source>
        <dbReference type="Proteomes" id="UP000053201"/>
    </source>
</evidence>
<dbReference type="Proteomes" id="UP000053201">
    <property type="component" value="Unassembled WGS sequence"/>
</dbReference>
<dbReference type="AlphaFoldDB" id="A0A0L0HPK6"/>
<dbReference type="eggNOG" id="ENOG502SEH1">
    <property type="taxonomic scope" value="Eukaryota"/>
</dbReference>
<dbReference type="EMBL" id="KQ257452">
    <property type="protein sequence ID" value="KND03336.1"/>
    <property type="molecule type" value="Genomic_DNA"/>
</dbReference>
<evidence type="ECO:0000256" key="1">
    <source>
        <dbReference type="SAM" id="Phobius"/>
    </source>
</evidence>
<proteinExistence type="predicted"/>
<dbReference type="InParanoid" id="A0A0L0HPK6"/>
<dbReference type="OrthoDB" id="2153288at2759"/>
<feature type="transmembrane region" description="Helical" evidence="1">
    <location>
        <begin position="21"/>
        <end position="41"/>
    </location>
</feature>
<feature type="transmembrane region" description="Helical" evidence="1">
    <location>
        <begin position="548"/>
        <end position="566"/>
    </location>
</feature>
<keyword evidence="1" id="KW-0472">Membrane</keyword>
<evidence type="ECO:0000313" key="2">
    <source>
        <dbReference type="EMBL" id="KND03336.1"/>
    </source>
</evidence>
<keyword evidence="3" id="KW-1185">Reference proteome</keyword>
<accession>A0A0L0HPK6</accession>
<feature type="transmembrane region" description="Helical" evidence="1">
    <location>
        <begin position="573"/>
        <end position="593"/>
    </location>
</feature>
<gene>
    <name evidence="2" type="ORF">SPPG_02380</name>
</gene>
<dbReference type="RefSeq" id="XP_016611375.1">
    <property type="nucleotide sequence ID" value="XM_016750672.1"/>
</dbReference>
<sequence>MTHCPPRRLLLQFRPPQRRKMRLLPPLILLFFGFGFIYFLLALNTPSHPIPALLAAYKVRFPDLVEEWADRVAGFALVDGGQSMHVGWMGHNKEKGVLQQYTVPLALNASQVEAKAMRVREINGTVTHIAFNRQIMPDAGLAMIYRHVDGEHMSYHMDMTILKSEDTSKLACEKTKEGCGESELFSHQSWELPGNLPLTRASLGSLGKLVASRRYDSNMFRVYLFGTDTDESERSEGTGIGGPSIDLSLGRQLLAMELYNPIERHISVFSVTFQEVDDFYRVSMSIFTWVDGKWEQDEIWKQSYLPVQRSVYSPALGHEVVEAENVDQLFWLGTPVVAASLNSKSVAWVFLGRIFTLDYIGEEASGKSHGYLLDDSRIVDEISHSNLKIRGANLNQDGSILALVTEVDDIIVFKRNPLTSEREAESSGWWDAESFFSIPHEVAFFFDGALESTPMRGTAPAEEKSSGKGRWELHNVWLNNIDGGAAGRTVIAFSLVDAEQLHLDVPTSSESEQQCYIVVLYSNNVLNILDLQRQFEGSHVGRFLTTRWPMLVGMVAVIIAFVINEVSHGLGRYMSLFGIGLSFWLLMSIVIVGETV</sequence>
<reference evidence="2 3" key="1">
    <citation type="submission" date="2009-08" db="EMBL/GenBank/DDBJ databases">
        <title>The Genome Sequence of Spizellomyces punctatus strain DAOM BR117.</title>
        <authorList>
            <consortium name="The Broad Institute Genome Sequencing Platform"/>
            <person name="Russ C."/>
            <person name="Cuomo C."/>
            <person name="Shea T."/>
            <person name="Young S.K."/>
            <person name="Zeng Q."/>
            <person name="Koehrsen M."/>
            <person name="Haas B."/>
            <person name="Borodovsky M."/>
            <person name="Guigo R."/>
            <person name="Alvarado L."/>
            <person name="Berlin A."/>
            <person name="Bochicchio J."/>
            <person name="Borenstein D."/>
            <person name="Chapman S."/>
            <person name="Chen Z."/>
            <person name="Engels R."/>
            <person name="Freedman E."/>
            <person name="Gellesch M."/>
            <person name="Goldberg J."/>
            <person name="Griggs A."/>
            <person name="Gujja S."/>
            <person name="Heiman D."/>
            <person name="Hepburn T."/>
            <person name="Howarth C."/>
            <person name="Jen D."/>
            <person name="Larson L."/>
            <person name="Lewis B."/>
            <person name="Mehta T."/>
            <person name="Park D."/>
            <person name="Pearson M."/>
            <person name="Roberts A."/>
            <person name="Saif S."/>
            <person name="Shenoy N."/>
            <person name="Sisk P."/>
            <person name="Stolte C."/>
            <person name="Sykes S."/>
            <person name="Thomson T."/>
            <person name="Walk T."/>
            <person name="White J."/>
            <person name="Yandava C."/>
            <person name="Burger G."/>
            <person name="Gray M.W."/>
            <person name="Holland P.W.H."/>
            <person name="King N."/>
            <person name="Lang F.B.F."/>
            <person name="Roger A.J."/>
            <person name="Ruiz-Trillo I."/>
            <person name="Lander E."/>
            <person name="Nusbaum C."/>
        </authorList>
    </citation>
    <scope>NUCLEOTIDE SEQUENCE [LARGE SCALE GENOMIC DNA]</scope>
    <source>
        <strain evidence="2 3">DAOM BR117</strain>
    </source>
</reference>
<protein>
    <submittedName>
        <fullName evidence="2">Uncharacterized protein</fullName>
    </submittedName>
</protein>